<accession>A0A4Y2NFU5</accession>
<gene>
    <name evidence="1" type="ORF">AVEN_235903_1</name>
</gene>
<name>A0A4Y2NFU5_ARAVE</name>
<evidence type="ECO:0000313" key="2">
    <source>
        <dbReference type="Proteomes" id="UP000499080"/>
    </source>
</evidence>
<sequence>MVSALESEMWKAGHLDTSKIVDYRDIQNISEELSQFQVDLPICENHPLASTIATEAVAVPSSVQNTFEELSKSKVTTLNAETVRLLIPLLWRFLIDRVQNISEELSHSQGDPRVCENRSLISTTATDSVTGPSIAQSTFEEASHFQGDLQCAKAFLLLLPLLWRLFPDLLVSKTYLKSCPLSKVSTPECKNCPLASTTATEAVVRPSSVQTTFQQLSYSQGEHPECRNRPLASKNSTEAVAGPSCVQNTYQQLSYSQGEHPECRNRLLASTNSTEALAGPSSVQNTYQQLSYSQGEHPECINRPLASTNSTEAVAGPSSFQNTSEELPESQVDHVECRNSLHVFTTATETIAGPSIAQNIYEKLPYVQGDLPLRKRSSFFNQCYGCCCGSLPNIRVEKTLLLILWKEFRK</sequence>
<organism evidence="1 2">
    <name type="scientific">Araneus ventricosus</name>
    <name type="common">Orbweaver spider</name>
    <name type="synonym">Epeira ventricosa</name>
    <dbReference type="NCBI Taxonomy" id="182803"/>
    <lineage>
        <taxon>Eukaryota</taxon>
        <taxon>Metazoa</taxon>
        <taxon>Ecdysozoa</taxon>
        <taxon>Arthropoda</taxon>
        <taxon>Chelicerata</taxon>
        <taxon>Arachnida</taxon>
        <taxon>Araneae</taxon>
        <taxon>Araneomorphae</taxon>
        <taxon>Entelegynae</taxon>
        <taxon>Araneoidea</taxon>
        <taxon>Araneidae</taxon>
        <taxon>Araneus</taxon>
    </lineage>
</organism>
<evidence type="ECO:0000313" key="1">
    <source>
        <dbReference type="EMBL" id="GBN37539.1"/>
    </source>
</evidence>
<protein>
    <submittedName>
        <fullName evidence="1">Uncharacterized protein</fullName>
    </submittedName>
</protein>
<reference evidence="1 2" key="1">
    <citation type="journal article" date="2019" name="Sci. Rep.">
        <title>Orb-weaving spider Araneus ventricosus genome elucidates the spidroin gene catalogue.</title>
        <authorList>
            <person name="Kono N."/>
            <person name="Nakamura H."/>
            <person name="Ohtoshi R."/>
            <person name="Moran D.A.P."/>
            <person name="Shinohara A."/>
            <person name="Yoshida Y."/>
            <person name="Fujiwara M."/>
            <person name="Mori M."/>
            <person name="Tomita M."/>
            <person name="Arakawa K."/>
        </authorList>
    </citation>
    <scope>NUCLEOTIDE SEQUENCE [LARGE SCALE GENOMIC DNA]</scope>
</reference>
<keyword evidence="2" id="KW-1185">Reference proteome</keyword>
<comment type="caution">
    <text evidence="1">The sequence shown here is derived from an EMBL/GenBank/DDBJ whole genome shotgun (WGS) entry which is preliminary data.</text>
</comment>
<proteinExistence type="predicted"/>
<dbReference type="AlphaFoldDB" id="A0A4Y2NFU5"/>
<dbReference type="EMBL" id="BGPR01009035">
    <property type="protein sequence ID" value="GBN37539.1"/>
    <property type="molecule type" value="Genomic_DNA"/>
</dbReference>
<dbReference type="Proteomes" id="UP000499080">
    <property type="component" value="Unassembled WGS sequence"/>
</dbReference>